<protein>
    <recommendedName>
        <fullName evidence="7">Bacterial surface antigen (D15) domain-containing protein</fullName>
    </recommendedName>
</protein>
<dbReference type="PANTHER" id="PTHR12815">
    <property type="entry name" value="SORTING AND ASSEMBLY MACHINERY SAMM50 PROTEIN FAMILY MEMBER"/>
    <property type="match status" value="1"/>
</dbReference>
<organism evidence="8 9">
    <name type="scientific">Filobasidium floriforme</name>
    <dbReference type="NCBI Taxonomy" id="5210"/>
    <lineage>
        <taxon>Eukaryota</taxon>
        <taxon>Fungi</taxon>
        <taxon>Dikarya</taxon>
        <taxon>Basidiomycota</taxon>
        <taxon>Agaricomycotina</taxon>
        <taxon>Tremellomycetes</taxon>
        <taxon>Filobasidiales</taxon>
        <taxon>Filobasidiaceae</taxon>
        <taxon>Filobasidium</taxon>
    </lineage>
</organism>
<evidence type="ECO:0000259" key="7">
    <source>
        <dbReference type="Pfam" id="PF01103"/>
    </source>
</evidence>
<evidence type="ECO:0000256" key="3">
    <source>
        <dbReference type="ARBA" id="ARBA00022452"/>
    </source>
</evidence>
<keyword evidence="4" id="KW-0812">Transmembrane</keyword>
<name>A0A8K0JLP8_9TREE</name>
<comment type="caution">
    <text evidence="8">The sequence shown here is derived from an EMBL/GenBank/DDBJ whole genome shotgun (WGS) entry which is preliminary data.</text>
</comment>
<comment type="similarity">
    <text evidence="2">Belongs to the SAM50/omp85 family.</text>
</comment>
<evidence type="ECO:0000313" key="9">
    <source>
        <dbReference type="Proteomes" id="UP000812966"/>
    </source>
</evidence>
<comment type="subcellular location">
    <subcellularLocation>
        <location evidence="1">Mitochondrion outer membrane</location>
        <topology evidence="1">Multi-pass membrane protein</topology>
    </subcellularLocation>
</comment>
<dbReference type="Gene3D" id="2.40.160.50">
    <property type="entry name" value="membrane protein fhac: a member of the omp85/tpsb transporter family"/>
    <property type="match status" value="1"/>
</dbReference>
<accession>A0A8K0JLP8</accession>
<evidence type="ECO:0000256" key="6">
    <source>
        <dbReference type="SAM" id="MobiDB-lite"/>
    </source>
</evidence>
<dbReference type="Pfam" id="PF01103">
    <property type="entry name" value="Omp85"/>
    <property type="match status" value="1"/>
</dbReference>
<reference evidence="8" key="1">
    <citation type="submission" date="2020-04" db="EMBL/GenBank/DDBJ databases">
        <title>Analysis of mating type loci in Filobasidium floriforme.</title>
        <authorList>
            <person name="Nowrousian M."/>
        </authorList>
    </citation>
    <scope>NUCLEOTIDE SEQUENCE</scope>
    <source>
        <strain evidence="8">CBS 6242</strain>
    </source>
</reference>
<keyword evidence="3" id="KW-1134">Transmembrane beta strand</keyword>
<dbReference type="GO" id="GO:0045040">
    <property type="term" value="P:protein insertion into mitochondrial outer membrane"/>
    <property type="evidence" value="ECO:0007669"/>
    <property type="project" value="TreeGrafter"/>
</dbReference>
<evidence type="ECO:0000256" key="2">
    <source>
        <dbReference type="ARBA" id="ARBA00010913"/>
    </source>
</evidence>
<evidence type="ECO:0000256" key="1">
    <source>
        <dbReference type="ARBA" id="ARBA00004374"/>
    </source>
</evidence>
<dbReference type="InterPro" id="IPR039910">
    <property type="entry name" value="D15-like"/>
</dbReference>
<sequence>MDPHAQENRSATVEEVDVDIGFQPRTEEPRLAAPLASNIFRDAREPVFRRETQGEEVRQWQEEEFQRKLRGEYEEMQRRLHEVVETSMDHPLHISSIRIPNPPRVTRPGFLNSLISPFISKPSTSPLSIPWLNPATTSGAPNPPQTLHEILLTTKAMAAHLRGFDIFHDDVDVKFQPAEGGAVGDVDLVLGVREKGRLFLKGGTEIGGGEGGANATARLRNVFGGAETVEFNATYGTKTKSAYQLALSTPLLASPLLNLSLSAFSLDRDNTAFAAHRERSEGGRAKISARAPWGTHDLIYEFINREIGNLTPKASISIRELAYPSTKASLVHTYTRDTRDDAWTGSRGSLVKVSHEFAGLPCSSPSANFFKSTAQTQLSRMIWPGSGWHYSIASLLTISVPLSPSGKTALPDRVFLGGPNSVRGWRIGGMGLRDGHDSLGGDLAFATGLSVYAPFPAKPEWPVKLHGFINTGRVTAWDCQRTFGNNVNKLFSSPNLSAGFGLLYRLDPIRIEVNLALPLVGRKGEGWARGLGVGIGLEFL</sequence>
<dbReference type="EMBL" id="JABELV010000055">
    <property type="protein sequence ID" value="KAG7548988.1"/>
    <property type="molecule type" value="Genomic_DNA"/>
</dbReference>
<dbReference type="GO" id="GO:0005741">
    <property type="term" value="C:mitochondrial outer membrane"/>
    <property type="evidence" value="ECO:0007669"/>
    <property type="project" value="UniProtKB-SubCell"/>
</dbReference>
<dbReference type="Proteomes" id="UP000812966">
    <property type="component" value="Unassembled WGS sequence"/>
</dbReference>
<feature type="region of interest" description="Disordered" evidence="6">
    <location>
        <begin position="1"/>
        <end position="27"/>
    </location>
</feature>
<gene>
    <name evidence="8" type="ORF">FFLO_03101</name>
</gene>
<dbReference type="InterPro" id="IPR000184">
    <property type="entry name" value="Bac_surfAg_D15"/>
</dbReference>
<feature type="domain" description="Bacterial surface antigen (D15)" evidence="7">
    <location>
        <begin position="221"/>
        <end position="539"/>
    </location>
</feature>
<evidence type="ECO:0000256" key="5">
    <source>
        <dbReference type="ARBA" id="ARBA00023136"/>
    </source>
</evidence>
<keyword evidence="5" id="KW-0472">Membrane</keyword>
<dbReference type="PANTHER" id="PTHR12815:SF18">
    <property type="entry name" value="SORTING AND ASSEMBLY MACHINERY COMPONENT 50 HOMOLOG"/>
    <property type="match status" value="1"/>
</dbReference>
<proteinExistence type="inferred from homology"/>
<keyword evidence="9" id="KW-1185">Reference proteome</keyword>
<dbReference type="AlphaFoldDB" id="A0A8K0JLP8"/>
<dbReference type="OrthoDB" id="1724197at2759"/>
<evidence type="ECO:0000313" key="8">
    <source>
        <dbReference type="EMBL" id="KAG7548988.1"/>
    </source>
</evidence>
<evidence type="ECO:0000256" key="4">
    <source>
        <dbReference type="ARBA" id="ARBA00022692"/>
    </source>
</evidence>